<evidence type="ECO:0000256" key="6">
    <source>
        <dbReference type="PROSITE-ProRule" id="PRU00206"/>
    </source>
</evidence>
<feature type="non-terminal residue" evidence="12">
    <location>
        <position position="1"/>
    </location>
</feature>
<dbReference type="Proteomes" id="UP000515163">
    <property type="component" value="Unplaced"/>
</dbReference>
<feature type="disulfide bond" evidence="6">
    <location>
        <begin position="62"/>
        <end position="80"/>
    </location>
</feature>
<evidence type="ECO:0000259" key="10">
    <source>
        <dbReference type="PROSITE" id="PS50050"/>
    </source>
</evidence>
<feature type="disulfide bond" evidence="6">
    <location>
        <begin position="59"/>
        <end position="72"/>
    </location>
</feature>
<evidence type="ECO:0000256" key="8">
    <source>
        <dbReference type="SAM" id="Phobius"/>
    </source>
</evidence>
<evidence type="ECO:0000256" key="2">
    <source>
        <dbReference type="ARBA" id="ARBA00022729"/>
    </source>
</evidence>
<dbReference type="GO" id="GO:0048406">
    <property type="term" value="F:nerve growth factor binding"/>
    <property type="evidence" value="ECO:0007669"/>
    <property type="project" value="TreeGrafter"/>
</dbReference>
<evidence type="ECO:0000256" key="1">
    <source>
        <dbReference type="ARBA" id="ARBA00022703"/>
    </source>
</evidence>
<gene>
    <name evidence="12" type="primary">LOC116302618</name>
</gene>
<keyword evidence="11" id="KW-1185">Reference proteome</keyword>
<evidence type="ECO:0000313" key="12">
    <source>
        <dbReference type="RefSeq" id="XP_031567815.1"/>
    </source>
</evidence>
<dbReference type="InterPro" id="IPR052302">
    <property type="entry name" value="Neurotrophin_rcpt-DD"/>
</dbReference>
<evidence type="ECO:0000256" key="4">
    <source>
        <dbReference type="ARBA" id="ARBA00023157"/>
    </source>
</evidence>
<dbReference type="SMART" id="SM00208">
    <property type="entry name" value="TNFR"/>
    <property type="match status" value="2"/>
</dbReference>
<keyword evidence="4 6" id="KW-1015">Disulfide bond</keyword>
<feature type="region of interest" description="Disordered" evidence="7">
    <location>
        <begin position="177"/>
        <end position="224"/>
    </location>
</feature>
<feature type="repeat" description="TNFR-Cys" evidence="6">
    <location>
        <begin position="39"/>
        <end position="80"/>
    </location>
</feature>
<keyword evidence="8" id="KW-0472">Membrane</keyword>
<keyword evidence="8" id="KW-0812">Transmembrane</keyword>
<dbReference type="GO" id="GO:0005886">
    <property type="term" value="C:plasma membrane"/>
    <property type="evidence" value="ECO:0007669"/>
    <property type="project" value="TreeGrafter"/>
</dbReference>
<feature type="compositionally biased region" description="Basic and acidic residues" evidence="7">
    <location>
        <begin position="212"/>
        <end position="224"/>
    </location>
</feature>
<dbReference type="GeneID" id="116302618"/>
<dbReference type="PANTHER" id="PTHR46605:SF2">
    <property type="entry name" value="TNFR-CYS DOMAIN-CONTAINING PROTEIN"/>
    <property type="match status" value="1"/>
</dbReference>
<reference evidence="12" key="1">
    <citation type="submission" date="2025-08" db="UniProtKB">
        <authorList>
            <consortium name="RefSeq"/>
        </authorList>
    </citation>
    <scope>IDENTIFICATION</scope>
</reference>
<dbReference type="PROSITE" id="PS50017">
    <property type="entry name" value="DEATH_DOMAIN"/>
    <property type="match status" value="1"/>
</dbReference>
<sequence length="313" mass="34485">NDGKYLDPGILFCVVCDACKPGYGAERPCSTESNTVCLPCTPGKTYSNITSFSIPCKACTACPAGYSIKRKCTNITDTVCQLTPSYVNSTHATQTKTRNSKGPVSTTDASIATEASKKDFVIPLVVGVSCFILGLLIFLIVKVYKRLRARERQPEVAHRYSDGEEAIPIKSKVAPLTKSRHGALRGRHTRHLRRNDSSRDSDSQGSSTGSLQEEKPRDPERLFRDLPNEPLVIEDLALSLNPKSRNNWVRLAGELGYSKIQIDNFGIDPTQATQNLLADWRTMRNSTIGVLYACLQKIGRQDACEVLDRISGM</sequence>
<feature type="domain" description="TNFR-Cys" evidence="10">
    <location>
        <begin position="39"/>
        <end position="80"/>
    </location>
</feature>
<keyword evidence="8" id="KW-1133">Transmembrane helix</keyword>
<dbReference type="Pfam" id="PF00531">
    <property type="entry name" value="Death"/>
    <property type="match status" value="1"/>
</dbReference>
<keyword evidence="5" id="KW-0325">Glycoprotein</keyword>
<evidence type="ECO:0000259" key="9">
    <source>
        <dbReference type="PROSITE" id="PS50017"/>
    </source>
</evidence>
<dbReference type="GO" id="GO:0015026">
    <property type="term" value="F:coreceptor activity"/>
    <property type="evidence" value="ECO:0007669"/>
    <property type="project" value="TreeGrafter"/>
</dbReference>
<evidence type="ECO:0000256" key="7">
    <source>
        <dbReference type="SAM" id="MobiDB-lite"/>
    </source>
</evidence>
<feature type="compositionally biased region" description="Basic residues" evidence="7">
    <location>
        <begin position="178"/>
        <end position="193"/>
    </location>
</feature>
<dbReference type="Pfam" id="PF00020">
    <property type="entry name" value="TNFR_c6"/>
    <property type="match status" value="2"/>
</dbReference>
<evidence type="ECO:0000256" key="5">
    <source>
        <dbReference type="ARBA" id="ARBA00023180"/>
    </source>
</evidence>
<evidence type="ECO:0000313" key="11">
    <source>
        <dbReference type="Proteomes" id="UP000515163"/>
    </source>
</evidence>
<dbReference type="InterPro" id="IPR001368">
    <property type="entry name" value="TNFR/NGFR_Cys_rich_reg"/>
</dbReference>
<comment type="caution">
    <text evidence="6">Lacks conserved residue(s) required for the propagation of feature annotation.</text>
</comment>
<dbReference type="SUPFAM" id="SSF57586">
    <property type="entry name" value="TNF receptor-like"/>
    <property type="match status" value="1"/>
</dbReference>
<dbReference type="RefSeq" id="XP_031567815.1">
    <property type="nucleotide sequence ID" value="XM_031711955.1"/>
</dbReference>
<feature type="domain" description="Death" evidence="9">
    <location>
        <begin position="247"/>
        <end position="311"/>
    </location>
</feature>
<dbReference type="KEGG" id="aten:116302618"/>
<accession>A0A6P8IMM5</accession>
<dbReference type="InterPro" id="IPR011029">
    <property type="entry name" value="DEATH-like_dom_sf"/>
</dbReference>
<keyword evidence="3" id="KW-0677">Repeat</keyword>
<organism evidence="11 12">
    <name type="scientific">Actinia tenebrosa</name>
    <name type="common">Australian red waratah sea anemone</name>
    <dbReference type="NCBI Taxonomy" id="6105"/>
    <lineage>
        <taxon>Eukaryota</taxon>
        <taxon>Metazoa</taxon>
        <taxon>Cnidaria</taxon>
        <taxon>Anthozoa</taxon>
        <taxon>Hexacorallia</taxon>
        <taxon>Actiniaria</taxon>
        <taxon>Actiniidae</taxon>
        <taxon>Actinia</taxon>
    </lineage>
</organism>
<dbReference type="PROSITE" id="PS50050">
    <property type="entry name" value="TNFR_NGFR_2"/>
    <property type="match status" value="1"/>
</dbReference>
<dbReference type="SUPFAM" id="SSF47986">
    <property type="entry name" value="DEATH domain"/>
    <property type="match status" value="1"/>
</dbReference>
<dbReference type="GO" id="GO:0009986">
    <property type="term" value="C:cell surface"/>
    <property type="evidence" value="ECO:0007669"/>
    <property type="project" value="TreeGrafter"/>
</dbReference>
<dbReference type="GO" id="GO:0006915">
    <property type="term" value="P:apoptotic process"/>
    <property type="evidence" value="ECO:0007669"/>
    <property type="project" value="UniProtKB-KW"/>
</dbReference>
<keyword evidence="1" id="KW-0053">Apoptosis</keyword>
<dbReference type="PROSITE" id="PS00652">
    <property type="entry name" value="TNFR_NGFR_1"/>
    <property type="match status" value="1"/>
</dbReference>
<dbReference type="InterPro" id="IPR000488">
    <property type="entry name" value="Death_dom"/>
</dbReference>
<protein>
    <submittedName>
        <fullName evidence="12">Tumor necrosis factor receptor superfamily member 16-like</fullName>
    </submittedName>
</protein>
<name>A0A6P8IMM5_ACTTE</name>
<dbReference type="AlphaFoldDB" id="A0A6P8IMM5"/>
<dbReference type="InParanoid" id="A0A6P8IMM5"/>
<proteinExistence type="predicted"/>
<dbReference type="GO" id="GO:0005035">
    <property type="term" value="F:death receptor activity"/>
    <property type="evidence" value="ECO:0007669"/>
    <property type="project" value="TreeGrafter"/>
</dbReference>
<dbReference type="PANTHER" id="PTHR46605">
    <property type="entry name" value="TUMOR NECROSIS FACTOR RECEPTOR"/>
    <property type="match status" value="1"/>
</dbReference>
<keyword evidence="2" id="KW-0732">Signal</keyword>
<evidence type="ECO:0000256" key="3">
    <source>
        <dbReference type="ARBA" id="ARBA00022737"/>
    </source>
</evidence>
<dbReference type="GO" id="GO:0007266">
    <property type="term" value="P:Rho protein signal transduction"/>
    <property type="evidence" value="ECO:0007669"/>
    <property type="project" value="TreeGrafter"/>
</dbReference>
<feature type="transmembrane region" description="Helical" evidence="8">
    <location>
        <begin position="120"/>
        <end position="144"/>
    </location>
</feature>
<dbReference type="Gene3D" id="1.10.533.10">
    <property type="entry name" value="Death Domain, Fas"/>
    <property type="match status" value="1"/>
</dbReference>
<dbReference type="Gene3D" id="2.10.50.10">
    <property type="entry name" value="Tumor Necrosis Factor Receptor, subunit A, domain 2"/>
    <property type="match status" value="2"/>
</dbReference>
<dbReference type="SMART" id="SM00005">
    <property type="entry name" value="DEATH"/>
    <property type="match status" value="1"/>
</dbReference>
<dbReference type="OrthoDB" id="5978987at2759"/>